<organism evidence="2 3">
    <name type="scientific">Streptomyces cavernicola</name>
    <dbReference type="NCBI Taxonomy" id="3043613"/>
    <lineage>
        <taxon>Bacteria</taxon>
        <taxon>Bacillati</taxon>
        <taxon>Actinomycetota</taxon>
        <taxon>Actinomycetes</taxon>
        <taxon>Kitasatosporales</taxon>
        <taxon>Streptomycetaceae</taxon>
        <taxon>Streptomyces</taxon>
    </lineage>
</organism>
<evidence type="ECO:0000256" key="1">
    <source>
        <dbReference type="SAM" id="MobiDB-lite"/>
    </source>
</evidence>
<gene>
    <name evidence="2" type="ORF">QIS96_37105</name>
</gene>
<evidence type="ECO:0000313" key="2">
    <source>
        <dbReference type="EMBL" id="MDI3409426.1"/>
    </source>
</evidence>
<dbReference type="Gene3D" id="3.30.530.20">
    <property type="match status" value="2"/>
</dbReference>
<name>A0ABT6SMK8_9ACTN</name>
<comment type="caution">
    <text evidence="2">The sequence shown here is derived from an EMBL/GenBank/DDBJ whole genome shotgun (WGS) entry which is preliminary data.</text>
</comment>
<feature type="region of interest" description="Disordered" evidence="1">
    <location>
        <begin position="87"/>
        <end position="107"/>
    </location>
</feature>
<dbReference type="RefSeq" id="WP_282547294.1">
    <property type="nucleotide sequence ID" value="NZ_JASCIQ010000076.1"/>
</dbReference>
<accession>A0ABT6SMK8</accession>
<evidence type="ECO:0000313" key="3">
    <source>
        <dbReference type="Proteomes" id="UP001223978"/>
    </source>
</evidence>
<proteinExistence type="predicted"/>
<sequence>MPRERVRRLSQAIEVDAPAGVVYTLIASAERRPLYFASNVYVERLDWYDVRGPSERLRVWALADGEVRSWTSDRVQDSARRTLSFRHDRNTEPAASTGGTASVQPLGPDRCRLTVEHALTFPDDSLEGAACLERNITATTRADLKNLRFLAERWDRLDELLLSFEESVRIEGPAERVHSFLYDVESWFKHLPHVRGVHLTEPQTGVQKVTMALDADGGTEQDITSVRLCFPHAGRIVHKETKPRKLLAAHCGEWSIVSDENGATVTSQHHVVLREQDVEQVLGPGAGLGDARRHVRAELGDETVRALHLAQEHAESAGRAA</sequence>
<dbReference type="InterPro" id="IPR019587">
    <property type="entry name" value="Polyketide_cyclase/dehydratase"/>
</dbReference>
<reference evidence="2 3" key="1">
    <citation type="submission" date="2023-05" db="EMBL/GenBank/DDBJ databases">
        <title>Draft genome sequence of Streptomyces sp. B-S-A6 isolated from a cave soil in Thailand.</title>
        <authorList>
            <person name="Chamroensaksri N."/>
            <person name="Muangham S."/>
        </authorList>
    </citation>
    <scope>NUCLEOTIDE SEQUENCE [LARGE SCALE GENOMIC DNA]</scope>
    <source>
        <strain evidence="2 3">B-S-A6</strain>
    </source>
</reference>
<feature type="compositionally biased region" description="Polar residues" evidence="1">
    <location>
        <begin position="93"/>
        <end position="103"/>
    </location>
</feature>
<protein>
    <submittedName>
        <fullName evidence="2">SRPBCC family protein</fullName>
    </submittedName>
</protein>
<keyword evidence="3" id="KW-1185">Reference proteome</keyword>
<dbReference type="EMBL" id="JASCIQ010000076">
    <property type="protein sequence ID" value="MDI3409426.1"/>
    <property type="molecule type" value="Genomic_DNA"/>
</dbReference>
<dbReference type="CDD" id="cd08861">
    <property type="entry name" value="OtcD1_ARO-CYC_like"/>
    <property type="match status" value="1"/>
</dbReference>
<dbReference type="InterPro" id="IPR023393">
    <property type="entry name" value="START-like_dom_sf"/>
</dbReference>
<dbReference type="Pfam" id="PF10604">
    <property type="entry name" value="Polyketide_cyc2"/>
    <property type="match status" value="1"/>
</dbReference>
<dbReference type="Proteomes" id="UP001223978">
    <property type="component" value="Unassembled WGS sequence"/>
</dbReference>
<dbReference type="SUPFAM" id="SSF55961">
    <property type="entry name" value="Bet v1-like"/>
    <property type="match status" value="2"/>
</dbReference>